<dbReference type="EMBL" id="VSRR010000604">
    <property type="protein sequence ID" value="MPC17594.1"/>
    <property type="molecule type" value="Genomic_DNA"/>
</dbReference>
<reference evidence="2 3" key="1">
    <citation type="submission" date="2019-05" db="EMBL/GenBank/DDBJ databases">
        <title>Another draft genome of Portunus trituberculatus and its Hox gene families provides insights of decapod evolution.</title>
        <authorList>
            <person name="Jeong J.-H."/>
            <person name="Song I."/>
            <person name="Kim S."/>
            <person name="Choi T."/>
            <person name="Kim D."/>
            <person name="Ryu S."/>
            <person name="Kim W."/>
        </authorList>
    </citation>
    <scope>NUCLEOTIDE SEQUENCE [LARGE SCALE GENOMIC DNA]</scope>
    <source>
        <tissue evidence="2">Muscle</tissue>
    </source>
</reference>
<gene>
    <name evidence="2" type="ORF">E2C01_010457</name>
</gene>
<evidence type="ECO:0000313" key="2">
    <source>
        <dbReference type="EMBL" id="MPC17594.1"/>
    </source>
</evidence>
<proteinExistence type="predicted"/>
<accession>A0A5B7D8I8</accession>
<dbReference type="AlphaFoldDB" id="A0A5B7D8I8"/>
<sequence length="82" mass="8720">MRNEEHPLQIAGTFPGLVEQTVGQIDFSSIQLPRHLQRGGNSAASTSTAVTSPTLGDSTQATALPTAKFSILWFLDSSFTGK</sequence>
<protein>
    <submittedName>
        <fullName evidence="2">Uncharacterized protein</fullName>
    </submittedName>
</protein>
<dbReference type="Proteomes" id="UP000324222">
    <property type="component" value="Unassembled WGS sequence"/>
</dbReference>
<keyword evidence="3" id="KW-1185">Reference proteome</keyword>
<feature type="compositionally biased region" description="Low complexity" evidence="1">
    <location>
        <begin position="42"/>
        <end position="54"/>
    </location>
</feature>
<name>A0A5B7D8I8_PORTR</name>
<evidence type="ECO:0000313" key="3">
    <source>
        <dbReference type="Proteomes" id="UP000324222"/>
    </source>
</evidence>
<organism evidence="2 3">
    <name type="scientific">Portunus trituberculatus</name>
    <name type="common">Swimming crab</name>
    <name type="synonym">Neptunus trituberculatus</name>
    <dbReference type="NCBI Taxonomy" id="210409"/>
    <lineage>
        <taxon>Eukaryota</taxon>
        <taxon>Metazoa</taxon>
        <taxon>Ecdysozoa</taxon>
        <taxon>Arthropoda</taxon>
        <taxon>Crustacea</taxon>
        <taxon>Multicrustacea</taxon>
        <taxon>Malacostraca</taxon>
        <taxon>Eumalacostraca</taxon>
        <taxon>Eucarida</taxon>
        <taxon>Decapoda</taxon>
        <taxon>Pleocyemata</taxon>
        <taxon>Brachyura</taxon>
        <taxon>Eubrachyura</taxon>
        <taxon>Portunoidea</taxon>
        <taxon>Portunidae</taxon>
        <taxon>Portuninae</taxon>
        <taxon>Portunus</taxon>
    </lineage>
</organism>
<feature type="region of interest" description="Disordered" evidence="1">
    <location>
        <begin position="36"/>
        <end position="55"/>
    </location>
</feature>
<comment type="caution">
    <text evidence="2">The sequence shown here is derived from an EMBL/GenBank/DDBJ whole genome shotgun (WGS) entry which is preliminary data.</text>
</comment>
<evidence type="ECO:0000256" key="1">
    <source>
        <dbReference type="SAM" id="MobiDB-lite"/>
    </source>
</evidence>